<name>A0A098TML9_9CYAN</name>
<dbReference type="SUPFAM" id="SSF54913">
    <property type="entry name" value="GlnB-like"/>
    <property type="match status" value="1"/>
</dbReference>
<dbReference type="Pfam" id="PF03091">
    <property type="entry name" value="CutA1"/>
    <property type="match status" value="1"/>
</dbReference>
<dbReference type="EMBL" id="JJML01000015">
    <property type="protein sequence ID" value="KGF73097.1"/>
    <property type="molecule type" value="Genomic_DNA"/>
</dbReference>
<comment type="similarity">
    <text evidence="1">Belongs to the CutA family.</text>
</comment>
<dbReference type="Gene3D" id="3.30.70.120">
    <property type="match status" value="1"/>
</dbReference>
<organism evidence="2 3">
    <name type="scientific">Neosynechococcus sphagnicola sy1</name>
    <dbReference type="NCBI Taxonomy" id="1497020"/>
    <lineage>
        <taxon>Bacteria</taxon>
        <taxon>Bacillati</taxon>
        <taxon>Cyanobacteriota</taxon>
        <taxon>Cyanophyceae</taxon>
        <taxon>Neosynechococcales</taxon>
        <taxon>Neosynechococcaceae</taxon>
        <taxon>Neosynechococcus</taxon>
    </lineage>
</organism>
<dbReference type="InterPro" id="IPR004323">
    <property type="entry name" value="Ion_tolerance_CutA"/>
</dbReference>
<dbReference type="InterPro" id="IPR015867">
    <property type="entry name" value="N-reg_PII/ATP_PRibTrfase_C"/>
</dbReference>
<sequence>MSQQGSDSSYGVVLVTTSSQAEAVAIAEALIAAKLAACVGMFPIQSLYTWEGTLHHDQEWQLVIKTCLTHFPALEARIRAMHSYEIPEIIALPVVSGSQPYLDWIASQVLASPPN</sequence>
<dbReference type="RefSeq" id="WP_036531952.1">
    <property type="nucleotide sequence ID" value="NZ_JJML01000015.1"/>
</dbReference>
<dbReference type="AlphaFoldDB" id="A0A098TML9"/>
<reference evidence="2 3" key="1">
    <citation type="journal article" date="2014" name="Mol. Ecol.">
        <title>Evolution of Synechococcus.</title>
        <authorList>
            <person name="Dvorak P."/>
            <person name="Casamatta D."/>
            <person name="Hasler P."/>
            <person name="Poulickova A."/>
            <person name="Ondrej V."/>
            <person name="Sanges R."/>
        </authorList>
    </citation>
    <scope>NUCLEOTIDE SEQUENCE [LARGE SCALE GENOMIC DNA]</scope>
    <source>
        <strain evidence="2 3">CAUP A 1101</strain>
    </source>
</reference>
<keyword evidence="3" id="KW-1185">Reference proteome</keyword>
<dbReference type="Proteomes" id="UP000030170">
    <property type="component" value="Unassembled WGS sequence"/>
</dbReference>
<accession>A0A098TML9</accession>
<proteinExistence type="inferred from homology"/>
<dbReference type="OrthoDB" id="37622at2"/>
<dbReference type="PANTHER" id="PTHR23419">
    <property type="entry name" value="DIVALENT CATION TOLERANCE CUTA-RELATED"/>
    <property type="match status" value="1"/>
</dbReference>
<protein>
    <submittedName>
        <fullName evidence="2">Cation tolerance protein CutA</fullName>
    </submittedName>
</protein>
<dbReference type="GO" id="GO:0010038">
    <property type="term" value="P:response to metal ion"/>
    <property type="evidence" value="ECO:0007669"/>
    <property type="project" value="InterPro"/>
</dbReference>
<comment type="caution">
    <text evidence="2">The sequence shown here is derived from an EMBL/GenBank/DDBJ whole genome shotgun (WGS) entry which is preliminary data.</text>
</comment>
<evidence type="ECO:0000313" key="3">
    <source>
        <dbReference type="Proteomes" id="UP000030170"/>
    </source>
</evidence>
<dbReference type="InterPro" id="IPR011322">
    <property type="entry name" value="N-reg_PII-like_a/b"/>
</dbReference>
<evidence type="ECO:0000256" key="1">
    <source>
        <dbReference type="ARBA" id="ARBA00010169"/>
    </source>
</evidence>
<evidence type="ECO:0000313" key="2">
    <source>
        <dbReference type="EMBL" id="KGF73097.1"/>
    </source>
</evidence>
<dbReference type="GO" id="GO:0005507">
    <property type="term" value="F:copper ion binding"/>
    <property type="evidence" value="ECO:0007669"/>
    <property type="project" value="TreeGrafter"/>
</dbReference>
<dbReference type="PANTHER" id="PTHR23419:SF8">
    <property type="entry name" value="FI09726P"/>
    <property type="match status" value="1"/>
</dbReference>
<gene>
    <name evidence="2" type="ORF">DO97_01775</name>
</gene>